<sequence>MGRGTRAIAYRIATCSTVADVFSGYQHLIYSHPNEQNSGSVSHSADQKSRLPQPVYIELSGDVGQATDQQHDTDHNSGVRLDHATIRTQVLAALQTAEVNSSQRSLGTAENFILGNGAQRSIDGRSQEIPINATFTHDEVDWTMNNDILNNACLMIQEQASFPLHDFSMAVEGPSNLSAAPDQSFMTDTELSVLDACGEPQIDWNLYTTDN</sequence>
<comment type="caution">
    <text evidence="1">The sequence shown here is derived from an EMBL/GenBank/DDBJ whole genome shotgun (WGS) entry which is preliminary data.</text>
</comment>
<dbReference type="AlphaFoldDB" id="A0A2C5ZS30"/>
<reference evidence="1 2" key="1">
    <citation type="submission" date="2017-06" db="EMBL/GenBank/DDBJ databases">
        <title>Ant-infecting Ophiocordyceps genomes reveal a high diversity of potential behavioral manipulation genes and a possible major role for enterotoxins.</title>
        <authorList>
            <person name="De Bekker C."/>
            <person name="Evans H.C."/>
            <person name="Brachmann A."/>
            <person name="Hughes D.P."/>
        </authorList>
    </citation>
    <scope>NUCLEOTIDE SEQUENCE [LARGE SCALE GENOMIC DNA]</scope>
    <source>
        <strain evidence="1 2">1348a</strain>
    </source>
</reference>
<evidence type="ECO:0000313" key="1">
    <source>
        <dbReference type="EMBL" id="PHH82640.1"/>
    </source>
</evidence>
<dbReference type="OrthoDB" id="10330019at2759"/>
<dbReference type="Proteomes" id="UP000224854">
    <property type="component" value="Unassembled WGS sequence"/>
</dbReference>
<proteinExistence type="predicted"/>
<name>A0A2C5ZS30_9HYPO</name>
<gene>
    <name evidence="1" type="ORF">CDD82_5276</name>
</gene>
<dbReference type="EMBL" id="NJEU01000048">
    <property type="protein sequence ID" value="PHH82640.1"/>
    <property type="molecule type" value="Genomic_DNA"/>
</dbReference>
<keyword evidence="2" id="KW-1185">Reference proteome</keyword>
<organism evidence="1 2">
    <name type="scientific">Ophiocordyceps australis</name>
    <dbReference type="NCBI Taxonomy" id="1399860"/>
    <lineage>
        <taxon>Eukaryota</taxon>
        <taxon>Fungi</taxon>
        <taxon>Dikarya</taxon>
        <taxon>Ascomycota</taxon>
        <taxon>Pezizomycotina</taxon>
        <taxon>Sordariomycetes</taxon>
        <taxon>Hypocreomycetidae</taxon>
        <taxon>Hypocreales</taxon>
        <taxon>Ophiocordycipitaceae</taxon>
        <taxon>Ophiocordyceps</taxon>
    </lineage>
</organism>
<accession>A0A2C5ZS30</accession>
<protein>
    <submittedName>
        <fullName evidence="1">Uncharacterized protein</fullName>
    </submittedName>
</protein>
<evidence type="ECO:0000313" key="2">
    <source>
        <dbReference type="Proteomes" id="UP000224854"/>
    </source>
</evidence>